<comment type="caution">
    <text evidence="1">The sequence shown here is derived from an EMBL/GenBank/DDBJ whole genome shotgun (WGS) entry which is preliminary data.</text>
</comment>
<dbReference type="Proteomes" id="UP000712600">
    <property type="component" value="Unassembled WGS sequence"/>
</dbReference>
<name>A0A8S9RQY3_BRACR</name>
<dbReference type="EMBL" id="QGKX02000095">
    <property type="protein sequence ID" value="KAF3574632.1"/>
    <property type="molecule type" value="Genomic_DNA"/>
</dbReference>
<accession>A0A8S9RQY3</accession>
<evidence type="ECO:0000313" key="1">
    <source>
        <dbReference type="EMBL" id="KAF3574632.1"/>
    </source>
</evidence>
<dbReference type="AlphaFoldDB" id="A0A8S9RQY3"/>
<organism evidence="1 2">
    <name type="scientific">Brassica cretica</name>
    <name type="common">Mustard</name>
    <dbReference type="NCBI Taxonomy" id="69181"/>
    <lineage>
        <taxon>Eukaryota</taxon>
        <taxon>Viridiplantae</taxon>
        <taxon>Streptophyta</taxon>
        <taxon>Embryophyta</taxon>
        <taxon>Tracheophyta</taxon>
        <taxon>Spermatophyta</taxon>
        <taxon>Magnoliopsida</taxon>
        <taxon>eudicotyledons</taxon>
        <taxon>Gunneridae</taxon>
        <taxon>Pentapetalae</taxon>
        <taxon>rosids</taxon>
        <taxon>malvids</taxon>
        <taxon>Brassicales</taxon>
        <taxon>Brassicaceae</taxon>
        <taxon>Brassiceae</taxon>
        <taxon>Brassica</taxon>
    </lineage>
</organism>
<proteinExistence type="predicted"/>
<protein>
    <submittedName>
        <fullName evidence="1">Uncharacterized protein</fullName>
    </submittedName>
</protein>
<gene>
    <name evidence="1" type="ORF">F2Q69_00060816</name>
</gene>
<evidence type="ECO:0000313" key="2">
    <source>
        <dbReference type="Proteomes" id="UP000712600"/>
    </source>
</evidence>
<reference evidence="1" key="1">
    <citation type="submission" date="2019-12" db="EMBL/GenBank/DDBJ databases">
        <title>Genome sequencing and annotation of Brassica cretica.</title>
        <authorList>
            <person name="Studholme D.J."/>
            <person name="Sarris P."/>
        </authorList>
    </citation>
    <scope>NUCLEOTIDE SEQUENCE</scope>
    <source>
        <strain evidence="1">PFS-109/04</strain>
        <tissue evidence="1">Leaf</tissue>
    </source>
</reference>
<sequence length="75" mass="8810">MSFSSKSLFGDFEAKATETLAIFDYDLDNKRTSLYREDSIKRHSDIQRKYTEVEGLERQKSTPSQRVRRLGIRCC</sequence>